<feature type="compositionally biased region" description="Basic residues" evidence="1">
    <location>
        <begin position="104"/>
        <end position="114"/>
    </location>
</feature>
<feature type="compositionally biased region" description="Polar residues" evidence="1">
    <location>
        <begin position="215"/>
        <end position="231"/>
    </location>
</feature>
<keyword evidence="2" id="KW-0472">Membrane</keyword>
<dbReference type="Proteomes" id="UP001148786">
    <property type="component" value="Unassembled WGS sequence"/>
</dbReference>
<reference evidence="3" key="1">
    <citation type="submission" date="2022-07" db="EMBL/GenBank/DDBJ databases">
        <title>Genome Sequence of Agrocybe chaxingu.</title>
        <authorList>
            <person name="Buettner E."/>
        </authorList>
    </citation>
    <scope>NUCLEOTIDE SEQUENCE</scope>
    <source>
        <strain evidence="3">MP-N11</strain>
    </source>
</reference>
<dbReference type="AlphaFoldDB" id="A0A9W8MXS7"/>
<feature type="region of interest" description="Disordered" evidence="1">
    <location>
        <begin position="56"/>
        <end position="232"/>
    </location>
</feature>
<comment type="caution">
    <text evidence="3">The sequence shown here is derived from an EMBL/GenBank/DDBJ whole genome shotgun (WGS) entry which is preliminary data.</text>
</comment>
<evidence type="ECO:0000313" key="4">
    <source>
        <dbReference type="Proteomes" id="UP001148786"/>
    </source>
</evidence>
<evidence type="ECO:0000256" key="1">
    <source>
        <dbReference type="SAM" id="MobiDB-lite"/>
    </source>
</evidence>
<feature type="transmembrane region" description="Helical" evidence="2">
    <location>
        <begin position="6"/>
        <end position="22"/>
    </location>
</feature>
<protein>
    <submittedName>
        <fullName evidence="3">Uncharacterized protein</fullName>
    </submittedName>
</protein>
<keyword evidence="2" id="KW-1133">Transmembrane helix</keyword>
<evidence type="ECO:0000256" key="2">
    <source>
        <dbReference type="SAM" id="Phobius"/>
    </source>
</evidence>
<evidence type="ECO:0000313" key="3">
    <source>
        <dbReference type="EMBL" id="KAJ3511010.1"/>
    </source>
</evidence>
<feature type="compositionally biased region" description="Low complexity" evidence="1">
    <location>
        <begin position="132"/>
        <end position="142"/>
    </location>
</feature>
<proteinExistence type="predicted"/>
<dbReference type="EMBL" id="JANKHO010000355">
    <property type="protein sequence ID" value="KAJ3511010.1"/>
    <property type="molecule type" value="Genomic_DNA"/>
</dbReference>
<feature type="compositionally biased region" description="Low complexity" evidence="1">
    <location>
        <begin position="76"/>
        <end position="91"/>
    </location>
</feature>
<gene>
    <name evidence="3" type="ORF">NLJ89_g4341</name>
</gene>
<sequence>MVAGCLAGSIVIVAALLVFFVVRRRKRRRRRLLHEVMNQSWAARLAARHSVVGSVGSKDEEMAGTTFNRNARRPSRAPSISRSLSTISTSKKPSKSNHLPPHSSKTRYSPRHARTSLETDDLELSTPRTSISLCPSSPASATLPPPTVVVPHHDESDASMPGDEPGTTGALILPFASRPVSRGPNMARARETPSASQPGDWRSHARDGGTGLSDDLTSPQASTTTGYSPAASQGAVETTIGAHAYEIVGVDFGRSLPPTAEGETRRWKLGLGRHDESMDVGLEEHPSAAVRDRGTHHELEIVRVDDVPPAYEDV</sequence>
<keyword evidence="2" id="KW-0812">Transmembrane</keyword>
<accession>A0A9W8MXS7</accession>
<keyword evidence="4" id="KW-1185">Reference proteome</keyword>
<organism evidence="3 4">
    <name type="scientific">Agrocybe chaxingu</name>
    <dbReference type="NCBI Taxonomy" id="84603"/>
    <lineage>
        <taxon>Eukaryota</taxon>
        <taxon>Fungi</taxon>
        <taxon>Dikarya</taxon>
        <taxon>Basidiomycota</taxon>
        <taxon>Agaricomycotina</taxon>
        <taxon>Agaricomycetes</taxon>
        <taxon>Agaricomycetidae</taxon>
        <taxon>Agaricales</taxon>
        <taxon>Agaricineae</taxon>
        <taxon>Strophariaceae</taxon>
        <taxon>Agrocybe</taxon>
    </lineage>
</organism>
<name>A0A9W8MXS7_9AGAR</name>